<feature type="region of interest" description="Disordered" evidence="1">
    <location>
        <begin position="1"/>
        <end position="60"/>
    </location>
</feature>
<dbReference type="AlphaFoldDB" id="A0A9P4TL71"/>
<proteinExistence type="predicted"/>
<dbReference type="Proteomes" id="UP000801428">
    <property type="component" value="Unassembled WGS sequence"/>
</dbReference>
<sequence>MASVQTQTMSAPHTFTTVLRGHSSTPLSATATQQQQQQQPQQQKPSTRSTRASKPLLAYSPNITPAHPDINITLLRNKLILTCRHYIPRPLLHEAVADGIWSSASRWITPASQSASKHGKRKRYYVLHTDTFTFQPVSSAWEARIVADSAPIDAGNGVVVFVKERREWTAFMRGYRRQGKRSAGQLLKEKQQSVERGWKDEWKRKCGLGGEDGDHPKGNAKREVNAGPMWVLVKSAVARITRGDA</sequence>
<feature type="compositionally biased region" description="Polar residues" evidence="1">
    <location>
        <begin position="1"/>
        <end position="32"/>
    </location>
</feature>
<evidence type="ECO:0000256" key="1">
    <source>
        <dbReference type="SAM" id="MobiDB-lite"/>
    </source>
</evidence>
<name>A0A9P4TL71_CURKU</name>
<reference evidence="2" key="1">
    <citation type="submission" date="2019-04" db="EMBL/GenBank/DDBJ databases">
        <title>Sequencing of skin fungus with MAO and IRED activity.</title>
        <authorList>
            <person name="Marsaioli A.J."/>
            <person name="Bonatto J.M.C."/>
            <person name="Reis Junior O."/>
        </authorList>
    </citation>
    <scope>NUCLEOTIDE SEQUENCE</scope>
    <source>
        <strain evidence="2">30M1</strain>
    </source>
</reference>
<comment type="caution">
    <text evidence="2">The sequence shown here is derived from an EMBL/GenBank/DDBJ whole genome shotgun (WGS) entry which is preliminary data.</text>
</comment>
<evidence type="ECO:0000313" key="3">
    <source>
        <dbReference type="Proteomes" id="UP000801428"/>
    </source>
</evidence>
<feature type="compositionally biased region" description="Low complexity" evidence="1">
    <location>
        <begin position="33"/>
        <end position="43"/>
    </location>
</feature>
<gene>
    <name evidence="2" type="ORF">E8E13_006018</name>
</gene>
<dbReference type="EMBL" id="SWKU01000003">
    <property type="protein sequence ID" value="KAF3008521.1"/>
    <property type="molecule type" value="Genomic_DNA"/>
</dbReference>
<accession>A0A9P4TL71</accession>
<dbReference type="OrthoDB" id="3771720at2759"/>
<organism evidence="2 3">
    <name type="scientific">Curvularia kusanoi</name>
    <name type="common">Cochliobolus kusanoi</name>
    <dbReference type="NCBI Taxonomy" id="90978"/>
    <lineage>
        <taxon>Eukaryota</taxon>
        <taxon>Fungi</taxon>
        <taxon>Dikarya</taxon>
        <taxon>Ascomycota</taxon>
        <taxon>Pezizomycotina</taxon>
        <taxon>Dothideomycetes</taxon>
        <taxon>Pleosporomycetidae</taxon>
        <taxon>Pleosporales</taxon>
        <taxon>Pleosporineae</taxon>
        <taxon>Pleosporaceae</taxon>
        <taxon>Curvularia</taxon>
    </lineage>
</organism>
<evidence type="ECO:0000313" key="2">
    <source>
        <dbReference type="EMBL" id="KAF3008521.1"/>
    </source>
</evidence>
<protein>
    <submittedName>
        <fullName evidence="2">Uncharacterized protein</fullName>
    </submittedName>
</protein>
<keyword evidence="3" id="KW-1185">Reference proteome</keyword>